<feature type="compositionally biased region" description="Low complexity" evidence="1">
    <location>
        <begin position="192"/>
        <end position="211"/>
    </location>
</feature>
<feature type="compositionally biased region" description="Low complexity" evidence="1">
    <location>
        <begin position="230"/>
        <end position="243"/>
    </location>
</feature>
<dbReference type="Proteomes" id="UP001152759">
    <property type="component" value="Chromosome 5"/>
</dbReference>
<evidence type="ECO:0000256" key="1">
    <source>
        <dbReference type="SAM" id="MobiDB-lite"/>
    </source>
</evidence>
<dbReference type="AlphaFoldDB" id="A0A9P0AEU5"/>
<feature type="compositionally biased region" description="Basic residues" evidence="1">
    <location>
        <begin position="212"/>
        <end position="221"/>
    </location>
</feature>
<dbReference type="EMBL" id="OU963866">
    <property type="protein sequence ID" value="CAH0390239.1"/>
    <property type="molecule type" value="Genomic_DNA"/>
</dbReference>
<feature type="compositionally biased region" description="Polar residues" evidence="1">
    <location>
        <begin position="276"/>
        <end position="292"/>
    </location>
</feature>
<keyword evidence="3" id="KW-1185">Reference proteome</keyword>
<feature type="compositionally biased region" description="Gly residues" evidence="1">
    <location>
        <begin position="312"/>
        <end position="322"/>
    </location>
</feature>
<evidence type="ECO:0000313" key="3">
    <source>
        <dbReference type="Proteomes" id="UP001152759"/>
    </source>
</evidence>
<dbReference type="KEGG" id="btab:109031976"/>
<protein>
    <submittedName>
        <fullName evidence="2">Uncharacterized protein</fullName>
    </submittedName>
</protein>
<proteinExistence type="predicted"/>
<accession>A0A9P0AEU5</accession>
<gene>
    <name evidence="2" type="ORF">BEMITA_LOCUS8981</name>
</gene>
<organism evidence="2 3">
    <name type="scientific">Bemisia tabaci</name>
    <name type="common">Sweetpotato whitefly</name>
    <name type="synonym">Aleurodes tabaci</name>
    <dbReference type="NCBI Taxonomy" id="7038"/>
    <lineage>
        <taxon>Eukaryota</taxon>
        <taxon>Metazoa</taxon>
        <taxon>Ecdysozoa</taxon>
        <taxon>Arthropoda</taxon>
        <taxon>Hexapoda</taxon>
        <taxon>Insecta</taxon>
        <taxon>Pterygota</taxon>
        <taxon>Neoptera</taxon>
        <taxon>Paraneoptera</taxon>
        <taxon>Hemiptera</taxon>
        <taxon>Sternorrhyncha</taxon>
        <taxon>Aleyrodoidea</taxon>
        <taxon>Aleyrodidae</taxon>
        <taxon>Aleyrodinae</taxon>
        <taxon>Bemisia</taxon>
    </lineage>
</organism>
<feature type="compositionally biased region" description="Acidic residues" evidence="1">
    <location>
        <begin position="170"/>
        <end position="184"/>
    </location>
</feature>
<feature type="region of interest" description="Disordered" evidence="1">
    <location>
        <begin position="170"/>
        <end position="586"/>
    </location>
</feature>
<evidence type="ECO:0000313" key="2">
    <source>
        <dbReference type="EMBL" id="CAH0390239.1"/>
    </source>
</evidence>
<sequence length="586" mass="63733">MDYFRNFKNLNIFLIIVLCTIDVVKGPIVLKSKPSRIVAIDRHSKLKVINHPFRGPSLKDVKEGKASKKSLFKTFSCSRSTYSECNDRCELRNRHLRGNCDEGACICVKNRGRKSWRPPAGRNGLEYKTNCSIKKNATNCSKHCLSLKRGLKGECEGNTCECVEWVDEEDDEDEESSSEDDEESPTPRALKSSSGRGRGLMRSQSSSGRKSPSAKRAKTPARSKGSQTPKRTSTSRGGRPSSSKGRRTPSRSGKSPAAGRGAKNGNRPYSKGGKTPSRNGGKTPSRSNTPKRPSSAKKPYSRKGGRNEEDGLGFGVPAGNQGGRDDFPEDDFPGGGFDAPAGNRNGRKEDDDDDTDGPETLKNQRVPPPGPTDRFGLPPKGRGQDDDFGDDDFPPNGGLPPKQQFAPPGGVPPKQQFDDDDPSFQDDLPPGRQPQFDNPRAPPPAFDAPIDPKRPGTPTGRVPFDPTRPGTPTGRVPFEPKRPGTGATTPKKPPSLLDERPFSSQGLPPGRNDPQNSGFPPQGPGFDDFGRPPMDEFGRPMDDFDSNDDFNNLDPNGFDDFGRGAPPRNANIDSSRFPMRSGNGRF</sequence>
<name>A0A9P0AEU5_BEMTA</name>
<feature type="compositionally biased region" description="Basic and acidic residues" evidence="1">
    <location>
        <begin position="528"/>
        <end position="542"/>
    </location>
</feature>
<reference evidence="2" key="1">
    <citation type="submission" date="2021-12" db="EMBL/GenBank/DDBJ databases">
        <authorList>
            <person name="King R."/>
        </authorList>
    </citation>
    <scope>NUCLEOTIDE SEQUENCE</scope>
</reference>